<dbReference type="AlphaFoldDB" id="A0A133NT88"/>
<feature type="domain" description="Helicase/UvrB N-terminal" evidence="1">
    <location>
        <begin position="2"/>
        <end position="172"/>
    </location>
</feature>
<organism evidence="2 3">
    <name type="scientific">Gardnerella vaginalis</name>
    <dbReference type="NCBI Taxonomy" id="2702"/>
    <lineage>
        <taxon>Bacteria</taxon>
        <taxon>Bacillati</taxon>
        <taxon>Actinomycetota</taxon>
        <taxon>Actinomycetes</taxon>
        <taxon>Bifidobacteriales</taxon>
        <taxon>Bifidobacteriaceae</taxon>
        <taxon>Gardnerella</taxon>
    </lineage>
</organism>
<dbReference type="SUPFAM" id="SSF52540">
    <property type="entry name" value="P-loop containing nucleoside triphosphate hydrolases"/>
    <property type="match status" value="2"/>
</dbReference>
<dbReference type="Pfam" id="PF04851">
    <property type="entry name" value="ResIII"/>
    <property type="match status" value="1"/>
</dbReference>
<gene>
    <name evidence="2" type="ORF">HMPREF3216_00048</name>
</gene>
<dbReference type="PATRIC" id="fig|2702.99.peg.47"/>
<dbReference type="REBASE" id="169842">
    <property type="entry name" value="Gva7760BORF47P"/>
</dbReference>
<dbReference type="GO" id="GO:0003677">
    <property type="term" value="F:DNA binding"/>
    <property type="evidence" value="ECO:0007669"/>
    <property type="project" value="InterPro"/>
</dbReference>
<dbReference type="InterPro" id="IPR050742">
    <property type="entry name" value="Helicase_Restrict-Modif_Enz"/>
</dbReference>
<dbReference type="OrthoDB" id="9804145at2"/>
<evidence type="ECO:0000259" key="1">
    <source>
        <dbReference type="Pfam" id="PF04851"/>
    </source>
</evidence>
<dbReference type="GO" id="GO:0005524">
    <property type="term" value="F:ATP binding"/>
    <property type="evidence" value="ECO:0007669"/>
    <property type="project" value="InterPro"/>
</dbReference>
<dbReference type="InterPro" id="IPR027417">
    <property type="entry name" value="P-loop_NTPase"/>
</dbReference>
<reference evidence="2 3" key="1">
    <citation type="submission" date="2016-01" db="EMBL/GenBank/DDBJ databases">
        <authorList>
            <person name="Oliw E.H."/>
        </authorList>
    </citation>
    <scope>NUCLEOTIDE SEQUENCE [LARGE SCALE GENOMIC DNA]</scope>
    <source>
        <strain evidence="2 3">GED7760B</strain>
    </source>
</reference>
<sequence>MMELKMFQKTAVKCLFEAMDTSARDIILKSPTGSGKTIILTYFMHQYTQSYPKTVFVWLTPGKGNLEEQSKAKMDKYIHAAQTKLLADVMAAGFEENDCCFINWEKLTKKGNNALKDSERTNFIEHIEHALNDGLRFVVIVDESHQNNTVKADEIIQYFHTNKIIRCSATPKGIKNAEIIEIPEEDVIAEGLIKKMLIINEDFPQSIETTDQNAYLLEMALAKQRALRSAFLAADKDINPLIVVQIPNKSEKMQDDIERYFDTQGITYENQQLAVWLSDMHENLEGIDEPNANSVAVIIKQAVATGWDCPRAYILVKLRDNMDETFEIQTIGRIRRMPEAHHYGSDLLDSCYLYTFDEKFTQGVKMSLGKGALEAATLFLKNEYKEITLTSEQRTMVTNTRNPQTALLAVAKYFEKEFKTGGNKAENLTRLQTAGFVFVDGILRHTYSGETATLDFNACDMNTVTIEEKLNTHQHGHLYHNCIGRIGMEIGMEYNYMNTIIRKLFDKNFKYARKILTLEPREVYIFVINNADRLKHIVREAMAAELAQLQLDIKTVSKVQFRIPQSCLFTYDGTAKTQVEMKKNVYSGYLSSAEVRSSSERKFEKYCEHDDSVDWIYKNGDKGNEYLSIVYADNSEKQKNFYPDYIISVRGKIWIIETKGGFDRSGNSQDIDIFTPKKFKVLKDYLERYELNGGIVRYDEKSEELCICMDTYSDDIGSDSWKILSDVLM</sequence>
<dbReference type="GO" id="GO:0016787">
    <property type="term" value="F:hydrolase activity"/>
    <property type="evidence" value="ECO:0007669"/>
    <property type="project" value="InterPro"/>
</dbReference>
<accession>A0A133NT88</accession>
<comment type="caution">
    <text evidence="2">The sequence shown here is derived from an EMBL/GenBank/DDBJ whole genome shotgun (WGS) entry which is preliminary data.</text>
</comment>
<dbReference type="InterPro" id="IPR006935">
    <property type="entry name" value="Helicase/UvrB_N"/>
</dbReference>
<evidence type="ECO:0000313" key="3">
    <source>
        <dbReference type="Proteomes" id="UP000070558"/>
    </source>
</evidence>
<name>A0A133NT88_GARVA</name>
<dbReference type="Gene3D" id="3.40.50.300">
    <property type="entry name" value="P-loop containing nucleotide triphosphate hydrolases"/>
    <property type="match status" value="1"/>
</dbReference>
<protein>
    <submittedName>
        <fullName evidence="2">Type III restriction enzyme, res subunit</fullName>
    </submittedName>
</protein>
<dbReference type="EMBL" id="LRQA01000003">
    <property type="protein sequence ID" value="KXA19503.1"/>
    <property type="molecule type" value="Genomic_DNA"/>
</dbReference>
<dbReference type="PANTHER" id="PTHR47396">
    <property type="entry name" value="TYPE I RESTRICTION ENZYME ECOKI R PROTEIN"/>
    <property type="match status" value="1"/>
</dbReference>
<dbReference type="RefSeq" id="WP_060786412.1">
    <property type="nucleotide sequence ID" value="NZ_KQ956802.1"/>
</dbReference>
<dbReference type="Proteomes" id="UP000070558">
    <property type="component" value="Unassembled WGS sequence"/>
</dbReference>
<dbReference type="PANTHER" id="PTHR47396:SF1">
    <property type="entry name" value="ATP-DEPENDENT HELICASE IRC3-RELATED"/>
    <property type="match status" value="1"/>
</dbReference>
<dbReference type="GO" id="GO:0005829">
    <property type="term" value="C:cytosol"/>
    <property type="evidence" value="ECO:0007669"/>
    <property type="project" value="TreeGrafter"/>
</dbReference>
<evidence type="ECO:0000313" key="2">
    <source>
        <dbReference type="EMBL" id="KXA19503.1"/>
    </source>
</evidence>
<proteinExistence type="predicted"/>